<evidence type="ECO:0000313" key="3">
    <source>
        <dbReference type="Proteomes" id="UP000178622"/>
    </source>
</evidence>
<dbReference type="Pfam" id="PF22629">
    <property type="entry name" value="ACT_AHAS_ss"/>
    <property type="match status" value="1"/>
</dbReference>
<proteinExistence type="predicted"/>
<comment type="caution">
    <text evidence="2">The sequence shown here is derived from an EMBL/GenBank/DDBJ whole genome shotgun (WGS) entry which is preliminary data.</text>
</comment>
<dbReference type="InterPro" id="IPR054480">
    <property type="entry name" value="AHAS_small-like_ACT"/>
</dbReference>
<name>A0A1E8GR83_9LACT</name>
<dbReference type="SUPFAM" id="SSF55021">
    <property type="entry name" value="ACT-like"/>
    <property type="match status" value="1"/>
</dbReference>
<dbReference type="InterPro" id="IPR002912">
    <property type="entry name" value="ACT_dom"/>
</dbReference>
<dbReference type="Proteomes" id="UP000178622">
    <property type="component" value="Unassembled WGS sequence"/>
</dbReference>
<keyword evidence="3" id="KW-1185">Reference proteome</keyword>
<accession>A0A1E8GR83</accession>
<feature type="domain" description="ACT" evidence="1">
    <location>
        <begin position="11"/>
        <end position="86"/>
    </location>
</feature>
<dbReference type="InterPro" id="IPR045865">
    <property type="entry name" value="ACT-like_dom_sf"/>
</dbReference>
<dbReference type="STRING" id="1859473.BG261_09295"/>
<dbReference type="PROSITE" id="PS51671">
    <property type="entry name" value="ACT"/>
    <property type="match status" value="1"/>
</dbReference>
<dbReference type="Gene3D" id="3.30.70.260">
    <property type="match status" value="1"/>
</dbReference>
<sequence length="87" mass="9844">MTIDTEFPVHKLKALLSNKAGVLGRVMTVLTRMQVNVLSVHADVTENPDISEIIFTFTENNKGETELVSKQLRRQVDVLDVENLTEY</sequence>
<gene>
    <name evidence="2" type="ORF">BG261_09295</name>
</gene>
<dbReference type="OrthoDB" id="9787365at2"/>
<evidence type="ECO:0000259" key="1">
    <source>
        <dbReference type="PROSITE" id="PS51671"/>
    </source>
</evidence>
<dbReference type="RefSeq" id="WP_070791523.1">
    <property type="nucleotide sequence ID" value="NZ_MKIR01000003.1"/>
</dbReference>
<evidence type="ECO:0000313" key="2">
    <source>
        <dbReference type="EMBL" id="OFI50153.1"/>
    </source>
</evidence>
<dbReference type="AlphaFoldDB" id="A0A1E8GR83"/>
<reference evidence="3" key="1">
    <citation type="submission" date="2016-09" db="EMBL/GenBank/DDBJ databases">
        <title>Draft genome sequence of a novel species of the family Streptococcaceae isolated from flowers.</title>
        <authorList>
            <person name="Chuah L.-O."/>
            <person name="Yap K.-P."/>
            <person name="Thong K.L."/>
            <person name="Liong M.T."/>
            <person name="Ahmad R."/>
            <person name="Rusul G."/>
        </authorList>
    </citation>
    <scope>NUCLEOTIDE SEQUENCE [LARGE SCALE GENOMIC DNA]</scope>
    <source>
        <strain evidence="3">DF1</strain>
    </source>
</reference>
<protein>
    <recommendedName>
        <fullName evidence="1">ACT domain-containing protein</fullName>
    </recommendedName>
</protein>
<dbReference type="EMBL" id="MKIR01000003">
    <property type="protein sequence ID" value="OFI50153.1"/>
    <property type="molecule type" value="Genomic_DNA"/>
</dbReference>
<organism evidence="2 3">
    <name type="scientific">Floricoccus tropicus</name>
    <dbReference type="NCBI Taxonomy" id="1859473"/>
    <lineage>
        <taxon>Bacteria</taxon>
        <taxon>Bacillati</taxon>
        <taxon>Bacillota</taxon>
        <taxon>Bacilli</taxon>
        <taxon>Lactobacillales</taxon>
        <taxon>Streptococcaceae</taxon>
        <taxon>Floricoccus</taxon>
    </lineage>
</organism>